<dbReference type="VEuPathDB" id="TrichDB:TVAGG3_0269470"/>
<accession>A2EC22</accession>
<dbReference type="KEGG" id="tva:4767724"/>
<evidence type="ECO:0008006" key="4">
    <source>
        <dbReference type="Google" id="ProtNLM"/>
    </source>
</evidence>
<dbReference type="PANTHER" id="PTHR21580:SF28">
    <property type="entry name" value="BOREALIN N-TERMINAL DOMAIN-CONTAINING PROTEIN-RELATED"/>
    <property type="match status" value="1"/>
</dbReference>
<reference evidence="2" key="1">
    <citation type="submission" date="2006-10" db="EMBL/GenBank/DDBJ databases">
        <authorList>
            <person name="Amadeo P."/>
            <person name="Zhao Q."/>
            <person name="Wortman J."/>
            <person name="Fraser-Liggett C."/>
            <person name="Carlton J."/>
        </authorList>
    </citation>
    <scope>NUCLEOTIDE SEQUENCE</scope>
    <source>
        <strain evidence="2">G3</strain>
    </source>
</reference>
<gene>
    <name evidence="2" type="ORF">TVAG_137890</name>
</gene>
<dbReference type="AlphaFoldDB" id="A2EC22"/>
<proteinExistence type="predicted"/>
<sequence>MTWAQVSERKFDNEIKNTPENVGPGLYDITPVLGNKRALKAPFGAKSDRILFVPPKDQVPPPGSYNVTLLDNDIKITSVFHSGTKRSFFDPQKTPDPTLYSNINQWGQVKAKKQIYKRTMPKNRPMTTFFGQKGIKGYTTNKNGDWVPIKEPESKPEDLGPGTYDPIYKVDTSIKVSLDQHAGRDIFQARSSQPGPGEYNPDIVNKRKLLPQIARTLSPSQPQSDVAEFISPAPWVDESLVGRPTSQFRSGDKRDVFQVSSSTPGPATYYRTSKLPQEYYDNSCFGVRAKRKFLDITSDTPGPGTYSIRDIPSMTNSAKIHSRLNPIKSNSMEFPGPGQYKTTKSLLGNTNRPSSVFASKVSRVSDPSTEVPGPGRYTPLITDTSRQVPIAISERTGGETWINRTQMENPDPTAYQSILPTSNGKGVTISKLDRDTKTADNTPGPGQYNVLHKTFIRKSFNSAVSKLEDDEM</sequence>
<dbReference type="InterPro" id="IPR010736">
    <property type="entry name" value="SHIPPO-rpt"/>
</dbReference>
<dbReference type="VEuPathDB" id="TrichDB:TVAG_137890"/>
<dbReference type="STRING" id="5722.A2EC22"/>
<dbReference type="EMBL" id="DS113350">
    <property type="protein sequence ID" value="EAY09797.1"/>
    <property type="molecule type" value="Genomic_DNA"/>
</dbReference>
<organism evidence="2 3">
    <name type="scientific">Trichomonas vaginalis (strain ATCC PRA-98 / G3)</name>
    <dbReference type="NCBI Taxonomy" id="412133"/>
    <lineage>
        <taxon>Eukaryota</taxon>
        <taxon>Metamonada</taxon>
        <taxon>Parabasalia</taxon>
        <taxon>Trichomonadida</taxon>
        <taxon>Trichomonadidae</taxon>
        <taxon>Trichomonas</taxon>
    </lineage>
</organism>
<protein>
    <recommendedName>
        <fullName evidence="4">Sperm-tail PG-rich repeat family protein</fullName>
    </recommendedName>
</protein>
<name>A2EC22_TRIV3</name>
<evidence type="ECO:0000313" key="3">
    <source>
        <dbReference type="Proteomes" id="UP000001542"/>
    </source>
</evidence>
<feature type="region of interest" description="Disordered" evidence="1">
    <location>
        <begin position="244"/>
        <end position="263"/>
    </location>
</feature>
<dbReference type="InterPro" id="IPR051291">
    <property type="entry name" value="CIMAP"/>
</dbReference>
<evidence type="ECO:0000256" key="1">
    <source>
        <dbReference type="SAM" id="MobiDB-lite"/>
    </source>
</evidence>
<reference evidence="2" key="2">
    <citation type="journal article" date="2007" name="Science">
        <title>Draft genome sequence of the sexually transmitted pathogen Trichomonas vaginalis.</title>
        <authorList>
            <person name="Carlton J.M."/>
            <person name="Hirt R.P."/>
            <person name="Silva J.C."/>
            <person name="Delcher A.L."/>
            <person name="Schatz M."/>
            <person name="Zhao Q."/>
            <person name="Wortman J.R."/>
            <person name="Bidwell S.L."/>
            <person name="Alsmark U.C.M."/>
            <person name="Besteiro S."/>
            <person name="Sicheritz-Ponten T."/>
            <person name="Noel C.J."/>
            <person name="Dacks J.B."/>
            <person name="Foster P.G."/>
            <person name="Simillion C."/>
            <person name="Van de Peer Y."/>
            <person name="Miranda-Saavedra D."/>
            <person name="Barton G.J."/>
            <person name="Westrop G.D."/>
            <person name="Mueller S."/>
            <person name="Dessi D."/>
            <person name="Fiori P.L."/>
            <person name="Ren Q."/>
            <person name="Paulsen I."/>
            <person name="Zhang H."/>
            <person name="Bastida-Corcuera F.D."/>
            <person name="Simoes-Barbosa A."/>
            <person name="Brown M.T."/>
            <person name="Hayes R.D."/>
            <person name="Mukherjee M."/>
            <person name="Okumura C.Y."/>
            <person name="Schneider R."/>
            <person name="Smith A.J."/>
            <person name="Vanacova S."/>
            <person name="Villalvazo M."/>
            <person name="Haas B.J."/>
            <person name="Pertea M."/>
            <person name="Feldblyum T.V."/>
            <person name="Utterback T.R."/>
            <person name="Shu C.L."/>
            <person name="Osoegawa K."/>
            <person name="de Jong P.J."/>
            <person name="Hrdy I."/>
            <person name="Horvathova L."/>
            <person name="Zubacova Z."/>
            <person name="Dolezal P."/>
            <person name="Malik S.B."/>
            <person name="Logsdon J.M. Jr."/>
            <person name="Henze K."/>
            <person name="Gupta A."/>
            <person name="Wang C.C."/>
            <person name="Dunne R.L."/>
            <person name="Upcroft J.A."/>
            <person name="Upcroft P."/>
            <person name="White O."/>
            <person name="Salzberg S.L."/>
            <person name="Tang P."/>
            <person name="Chiu C.-H."/>
            <person name="Lee Y.-S."/>
            <person name="Embley T.M."/>
            <person name="Coombs G.H."/>
            <person name="Mottram J.C."/>
            <person name="Tachezy J."/>
            <person name="Fraser-Liggett C.M."/>
            <person name="Johnson P.J."/>
        </authorList>
    </citation>
    <scope>NUCLEOTIDE SEQUENCE [LARGE SCALE GENOMIC DNA]</scope>
    <source>
        <strain evidence="2">G3</strain>
    </source>
</reference>
<keyword evidence="3" id="KW-1185">Reference proteome</keyword>
<dbReference type="Proteomes" id="UP000001542">
    <property type="component" value="Unassembled WGS sequence"/>
</dbReference>
<dbReference type="InParanoid" id="A2EC22"/>
<evidence type="ECO:0000313" key="2">
    <source>
        <dbReference type="EMBL" id="EAY09797.1"/>
    </source>
</evidence>
<dbReference type="OrthoDB" id="406368at2759"/>
<dbReference type="PANTHER" id="PTHR21580">
    <property type="entry name" value="SHIPPO-1-RELATED"/>
    <property type="match status" value="1"/>
</dbReference>
<dbReference type="Pfam" id="PF07004">
    <property type="entry name" value="SHIPPO-rpt"/>
    <property type="match status" value="4"/>
</dbReference>
<dbReference type="RefSeq" id="XP_001322020.1">
    <property type="nucleotide sequence ID" value="XM_001321985.1"/>
</dbReference>